<accession>A0A8J9UQN0</accession>
<dbReference type="Proteomes" id="UP000838878">
    <property type="component" value="Chromosome 4"/>
</dbReference>
<evidence type="ECO:0000256" key="1">
    <source>
        <dbReference type="SAM" id="MobiDB-lite"/>
    </source>
</evidence>
<feature type="non-terminal residue" evidence="2">
    <location>
        <position position="1164"/>
    </location>
</feature>
<dbReference type="OrthoDB" id="6925380at2759"/>
<evidence type="ECO:0000313" key="3">
    <source>
        <dbReference type="Proteomes" id="UP000838878"/>
    </source>
</evidence>
<organism evidence="2 3">
    <name type="scientific">Brenthis ino</name>
    <name type="common">lesser marbled fritillary</name>
    <dbReference type="NCBI Taxonomy" id="405034"/>
    <lineage>
        <taxon>Eukaryota</taxon>
        <taxon>Metazoa</taxon>
        <taxon>Ecdysozoa</taxon>
        <taxon>Arthropoda</taxon>
        <taxon>Hexapoda</taxon>
        <taxon>Insecta</taxon>
        <taxon>Pterygota</taxon>
        <taxon>Neoptera</taxon>
        <taxon>Endopterygota</taxon>
        <taxon>Lepidoptera</taxon>
        <taxon>Glossata</taxon>
        <taxon>Ditrysia</taxon>
        <taxon>Papilionoidea</taxon>
        <taxon>Nymphalidae</taxon>
        <taxon>Heliconiinae</taxon>
        <taxon>Argynnini</taxon>
        <taxon>Brenthis</taxon>
    </lineage>
</organism>
<dbReference type="AlphaFoldDB" id="A0A8J9UQN0"/>
<protein>
    <submittedName>
        <fullName evidence="2">Uncharacterized protein</fullName>
    </submittedName>
</protein>
<feature type="region of interest" description="Disordered" evidence="1">
    <location>
        <begin position="1007"/>
        <end position="1070"/>
    </location>
</feature>
<feature type="compositionally biased region" description="Basic residues" evidence="1">
    <location>
        <begin position="54"/>
        <end position="63"/>
    </location>
</feature>
<gene>
    <name evidence="2" type="ORF">BINO364_LOCUS10338</name>
</gene>
<feature type="compositionally biased region" description="Basic and acidic residues" evidence="1">
    <location>
        <begin position="1038"/>
        <end position="1069"/>
    </location>
</feature>
<keyword evidence="3" id="KW-1185">Reference proteome</keyword>
<sequence>MAEQGLSDGPGEVPVYEEAKATAAEFSPYPPYATEPAPPSVADTIIAGRDLRIQHKSTPRKSVRLPPRPAKPKGPKATDVKLSKRAARAHARCLRRYGAVLTDRLEYMSKPSRRSIIYLWREHAHTLPAETVKARGVNQIKKGVLALSGDKRIVWARNATVAFARGIQQRLSRPGSYVLADGMLRLSNIILEDLCGYMHMRMPSRRCTHPKAKFMMEMSDKVAVWIDEILAESDDRMLMMDFDEDNGEMLEAFTILTDLMYKKEDKQLLSYGKFNQTYTEAANVLKETPDFDATQFNTTLANQLKNDLAAVAKPNTPNNIAPFMKDMVEICSNYLAQHAEFNKDKGPSIKILLKAMRAKGNEQLYQKGKAKRTYTKAAAELECARGLESDHDDPNLSQEIHSRLSKLIETQTPADLKTDMNETLDVCSKYLSQRAIDEIERGPAFDILIKELEKQGADPFTPQYPCVETNFAAAYVLKSAPGLCGVMPDESKTQTFVAALHKVVDTVTPKALTKDMHDKALQSLLKMMKSNPNVELAKRNNYAMNYATAAAETEAAPLIVPFMPVKDIADEVKSKLTKDMEGKFSSDMEIPVKALIQDVSRYLSQPIAMRSGVAGERYPINFLAAVKKSLGSRPLFKYKSFGQTYADAAEELKYAGPLESDPKCENLQHEIFSEMKRGVLTRLAPTITSNLNDTMEDASKHLAKVGSEKGEALQHLINLMKEQGETPLGQIQGYQQSYLDGARRIENAPSLTNEKVDKGVYESVRRKLTTLSEKKPASEFAKQMPAIIDDVSKFLAAPFPESEAEKRRVLADLMARKENEILGKEGIYKLTYAEGGEELMKAPVGIKAQDENTKKQLLEKVNAVIPEKKLQDVLKVSANEGATYLSEIIKGRGEAMQVIHDEMKKEEDKDFISVGKFSKTHEEAAKMLETAPHFGGQHPSPVLVDKVAEQVEKLSTSSVTEKAKPFIPGGLDTKALAASDKSNVGGVDVPKTDVPKIDVPKISEYRVTPPVPQVPRTLVSDGPGTSSRAARPSSFDEDAFRKQTEKEERRKREEPERRRRLEAEKRGPAIEDVDPEREHALQILHSQLRARGAEMFYKQPHTELTHAEAFQWLSAEPSIKVDKSIKECSDTARLHKKFERKLNHVVSASTPANMYDTMQGIFII</sequence>
<proteinExistence type="predicted"/>
<feature type="region of interest" description="Disordered" evidence="1">
    <location>
        <begin position="51"/>
        <end position="83"/>
    </location>
</feature>
<reference evidence="2" key="1">
    <citation type="submission" date="2021-12" db="EMBL/GenBank/DDBJ databases">
        <authorList>
            <person name="Martin H S."/>
        </authorList>
    </citation>
    <scope>NUCLEOTIDE SEQUENCE</scope>
</reference>
<evidence type="ECO:0000313" key="2">
    <source>
        <dbReference type="EMBL" id="CAH0724656.1"/>
    </source>
</evidence>
<name>A0A8J9UQN0_9NEOP</name>
<dbReference type="EMBL" id="OV170224">
    <property type="protein sequence ID" value="CAH0724656.1"/>
    <property type="molecule type" value="Genomic_DNA"/>
</dbReference>